<name>A0A1I6SIM1_9FLAO</name>
<dbReference type="RefSeq" id="WP_074978137.1">
    <property type="nucleotide sequence ID" value="NZ_FPAG01000004.1"/>
</dbReference>
<dbReference type="Pfam" id="PF00675">
    <property type="entry name" value="Peptidase_M16"/>
    <property type="match status" value="1"/>
</dbReference>
<organism evidence="4 5">
    <name type="scientific">Zhouia amylolytica</name>
    <dbReference type="NCBI Taxonomy" id="376730"/>
    <lineage>
        <taxon>Bacteria</taxon>
        <taxon>Pseudomonadati</taxon>
        <taxon>Bacteroidota</taxon>
        <taxon>Flavobacteriia</taxon>
        <taxon>Flavobacteriales</taxon>
        <taxon>Flavobacteriaceae</taxon>
        <taxon>Zhouia</taxon>
    </lineage>
</organism>
<dbReference type="Pfam" id="PF05193">
    <property type="entry name" value="Peptidase_M16_C"/>
    <property type="match status" value="1"/>
</dbReference>
<evidence type="ECO:0000313" key="4">
    <source>
        <dbReference type="EMBL" id="SFS76797.1"/>
    </source>
</evidence>
<feature type="domain" description="Peptidase M16 C-terminal" evidence="3">
    <location>
        <begin position="198"/>
        <end position="377"/>
    </location>
</feature>
<feature type="signal peptide" evidence="1">
    <location>
        <begin position="1"/>
        <end position="20"/>
    </location>
</feature>
<dbReference type="SUPFAM" id="SSF63411">
    <property type="entry name" value="LuxS/MPP-like metallohydrolase"/>
    <property type="match status" value="2"/>
</dbReference>
<protein>
    <submittedName>
        <fullName evidence="4">Predicted Zn-dependent peptidase</fullName>
    </submittedName>
</protein>
<evidence type="ECO:0000256" key="1">
    <source>
        <dbReference type="SAM" id="SignalP"/>
    </source>
</evidence>
<dbReference type="OrthoDB" id="9811314at2"/>
<evidence type="ECO:0000313" key="5">
    <source>
        <dbReference type="Proteomes" id="UP000183209"/>
    </source>
</evidence>
<dbReference type="PANTHER" id="PTHR11851">
    <property type="entry name" value="METALLOPROTEASE"/>
    <property type="match status" value="1"/>
</dbReference>
<reference evidence="4 5" key="1">
    <citation type="submission" date="2016-10" db="EMBL/GenBank/DDBJ databases">
        <authorList>
            <person name="de Groot N.N."/>
        </authorList>
    </citation>
    <scope>NUCLEOTIDE SEQUENCE [LARGE SCALE GENOMIC DNA]</scope>
    <source>
        <strain evidence="4 5">CGMCC 1.6114</strain>
    </source>
</reference>
<dbReference type="PANTHER" id="PTHR11851:SF225">
    <property type="entry name" value="NON-PEPTIDASE HOMOLOG YMXG"/>
    <property type="match status" value="1"/>
</dbReference>
<proteinExistence type="predicted"/>
<dbReference type="InterPro" id="IPR007863">
    <property type="entry name" value="Peptidase_M16_C"/>
</dbReference>
<evidence type="ECO:0000259" key="3">
    <source>
        <dbReference type="Pfam" id="PF05193"/>
    </source>
</evidence>
<sequence length="691" mass="76857">MKIKIVSIIAFLFCVVLTQAQIDRSKQPEPGPTPKINLGQPETFQLNNGLTVMIVENHKLPRVSVSLSIDNAPIYEGNKAGVSSLTGSVLGSGTKNMSKDAFNERIDYLGASINYGSNGASASCLSKYFEEILGLMADGALNPVFPQEEFEKQREQLLTGLKSQEKDVAAISNRVKNALAYGKEHPYGEFITEETVNNVTLNDIKNFYSQYFAPEKAYLVIVGDVDSKQTKKLVKKNFSIWNKAKAPQVSYSAPNNLQYTQINFVDMPNAVQSEIKVVNNIDLKMSDPDYFNALMANHILGGSFGSYLNMNLREEHGFTYGARSSVNTDKYGAGLFQASAKVRNAVTDSSVVEFMKEINRIRTEDVKEETLQNAKAKYLGNFVMALENPSTVARYALNIKTQNLPEDFYETYLQKINAVTVADVKNAANKYFLYDNARIVIVGKGSDVIDGLENTKLNGKSTVIKYYDKFAKEVEKPEFKKTVPEGLTANNVVEKYLKAIGGVDKLKMVKSIYKTAEAEMQGMSINMEVKTTPNNQMAVDIKMMGNSLNKQVVNGDKGYTVVQGQRKEMSEEDLKSSKLTATTFPELKYINNSDISLNGIENVDGQDAYALKVSDKLTSFYSIESGLKVKDLISTKQNGQDFSSSIYYNNYKEVDGIKFPYTMSQTFGPQKMDFEVKEIKINEGVSDADFN</sequence>
<evidence type="ECO:0000259" key="2">
    <source>
        <dbReference type="Pfam" id="PF00675"/>
    </source>
</evidence>
<feature type="chain" id="PRO_5010318795" evidence="1">
    <location>
        <begin position="21"/>
        <end position="691"/>
    </location>
</feature>
<dbReference type="AlphaFoldDB" id="A0A1I6SIM1"/>
<dbReference type="InterPro" id="IPR011249">
    <property type="entry name" value="Metalloenz_LuxS/M16"/>
</dbReference>
<keyword evidence="1" id="KW-0732">Signal</keyword>
<dbReference type="Proteomes" id="UP000183209">
    <property type="component" value="Unassembled WGS sequence"/>
</dbReference>
<dbReference type="InterPro" id="IPR011765">
    <property type="entry name" value="Pept_M16_N"/>
</dbReference>
<gene>
    <name evidence="4" type="ORF">SAMN04487906_1636</name>
</gene>
<dbReference type="InterPro" id="IPR050361">
    <property type="entry name" value="MPP/UQCRC_Complex"/>
</dbReference>
<dbReference type="GO" id="GO:0046872">
    <property type="term" value="F:metal ion binding"/>
    <property type="evidence" value="ECO:0007669"/>
    <property type="project" value="InterPro"/>
</dbReference>
<dbReference type="Gene3D" id="3.30.830.10">
    <property type="entry name" value="Metalloenzyme, LuxS/M16 peptidase-like"/>
    <property type="match status" value="2"/>
</dbReference>
<feature type="domain" description="Peptidase M16 N-terminal" evidence="2">
    <location>
        <begin position="52"/>
        <end position="168"/>
    </location>
</feature>
<dbReference type="EMBL" id="FPAG01000004">
    <property type="protein sequence ID" value="SFS76797.1"/>
    <property type="molecule type" value="Genomic_DNA"/>
</dbReference>
<accession>A0A1I6SIM1</accession>